<comment type="caution">
    <text evidence="3">The sequence shown here is derived from an EMBL/GenBank/DDBJ whole genome shotgun (WGS) entry which is preliminary data.</text>
</comment>
<evidence type="ECO:0000256" key="1">
    <source>
        <dbReference type="SAM" id="MobiDB-lite"/>
    </source>
</evidence>
<keyword evidence="4" id="KW-1185">Reference proteome</keyword>
<evidence type="ECO:0000313" key="3">
    <source>
        <dbReference type="EMBL" id="TVU02019.1"/>
    </source>
</evidence>
<dbReference type="Gramene" id="TVU02019">
    <property type="protein sequence ID" value="TVU02019"/>
    <property type="gene ID" value="EJB05_52554"/>
</dbReference>
<organism evidence="3 4">
    <name type="scientific">Eragrostis curvula</name>
    <name type="common">weeping love grass</name>
    <dbReference type="NCBI Taxonomy" id="38414"/>
    <lineage>
        <taxon>Eukaryota</taxon>
        <taxon>Viridiplantae</taxon>
        <taxon>Streptophyta</taxon>
        <taxon>Embryophyta</taxon>
        <taxon>Tracheophyta</taxon>
        <taxon>Spermatophyta</taxon>
        <taxon>Magnoliopsida</taxon>
        <taxon>Liliopsida</taxon>
        <taxon>Poales</taxon>
        <taxon>Poaceae</taxon>
        <taxon>PACMAD clade</taxon>
        <taxon>Chloridoideae</taxon>
        <taxon>Eragrostideae</taxon>
        <taxon>Eragrostidinae</taxon>
        <taxon>Eragrostis</taxon>
    </lineage>
</organism>
<reference evidence="3 4" key="1">
    <citation type="journal article" date="2019" name="Sci. Rep.">
        <title>A high-quality genome of Eragrostis curvula grass provides insights into Poaceae evolution and supports new strategies to enhance forage quality.</title>
        <authorList>
            <person name="Carballo J."/>
            <person name="Santos B.A.C.M."/>
            <person name="Zappacosta D."/>
            <person name="Garbus I."/>
            <person name="Selva J.P."/>
            <person name="Gallo C.A."/>
            <person name="Diaz A."/>
            <person name="Albertini E."/>
            <person name="Caccamo M."/>
            <person name="Echenique V."/>
        </authorList>
    </citation>
    <scope>NUCLEOTIDE SEQUENCE [LARGE SCALE GENOMIC DNA]</scope>
    <source>
        <strain evidence="4">cv. Victoria</strain>
        <tissue evidence="3">Leaf</tissue>
    </source>
</reference>
<name>A0A5J9SSU5_9POAL</name>
<protein>
    <submittedName>
        <fullName evidence="3">Uncharacterized protein</fullName>
    </submittedName>
</protein>
<feature type="transmembrane region" description="Helical" evidence="2">
    <location>
        <begin position="152"/>
        <end position="169"/>
    </location>
</feature>
<dbReference type="Proteomes" id="UP000324897">
    <property type="component" value="Unassembled WGS sequence"/>
</dbReference>
<accession>A0A5J9SSU5</accession>
<evidence type="ECO:0000256" key="2">
    <source>
        <dbReference type="SAM" id="Phobius"/>
    </source>
</evidence>
<dbReference type="PANTHER" id="PTHR30353:SF0">
    <property type="entry name" value="TRANSMEMBRANE PROTEIN"/>
    <property type="match status" value="1"/>
</dbReference>
<keyword evidence="2" id="KW-0472">Membrane</keyword>
<keyword evidence="2" id="KW-1133">Transmembrane helix</keyword>
<proteinExistence type="predicted"/>
<gene>
    <name evidence="3" type="ORF">EJB05_52554</name>
</gene>
<keyword evidence="2" id="KW-0812">Transmembrane</keyword>
<feature type="transmembrane region" description="Helical" evidence="2">
    <location>
        <begin position="86"/>
        <end position="107"/>
    </location>
</feature>
<dbReference type="AlphaFoldDB" id="A0A5J9SSU5"/>
<feature type="region of interest" description="Disordered" evidence="1">
    <location>
        <begin position="1"/>
        <end position="23"/>
    </location>
</feature>
<sequence length="276" mass="29748">MATVARHFGFPPPAPPPTSRSRRRASFLAGAARGRIKRSRLHNLSCLVSRTAKASVSSTGPSAGGEDVNEIIDAVEIKSTTTGASFLAKVAVAIGIATAITVILLYMKQPSSSPSFSLPHIVDAQSDTAATTIGYTFSLFGKKVIIPEYTPGWVYFLLLMAAGFGLFISEEALNVWVCPFYRGVCLSDMIPFCLGKLFRQTGASENISIKIGIGKEQALSITRGVQKHGNLIGFGTHLNLTNVSKEFVARVEESGKLCTAIHMHTMQCNFEDKLDY</sequence>
<evidence type="ECO:0000313" key="4">
    <source>
        <dbReference type="Proteomes" id="UP000324897"/>
    </source>
</evidence>
<dbReference type="PANTHER" id="PTHR30353">
    <property type="entry name" value="INNER MEMBRANE PROTEIN DEDA-RELATED"/>
    <property type="match status" value="1"/>
</dbReference>
<dbReference type="InterPro" id="IPR032818">
    <property type="entry name" value="DedA-like"/>
</dbReference>
<dbReference type="EMBL" id="RWGY01000363">
    <property type="protein sequence ID" value="TVU02019.1"/>
    <property type="molecule type" value="Genomic_DNA"/>
</dbReference>
<dbReference type="OrthoDB" id="566028at2759"/>